<keyword evidence="11" id="KW-1185">Reference proteome</keyword>
<dbReference type="GO" id="GO:0005886">
    <property type="term" value="C:plasma membrane"/>
    <property type="evidence" value="ECO:0007669"/>
    <property type="project" value="TreeGrafter"/>
</dbReference>
<comment type="catalytic activity">
    <reaction evidence="1">
        <text>ATP + protein L-histidine = ADP + protein N-phospho-L-histidine.</text>
        <dbReference type="EC" id="2.7.13.3"/>
    </reaction>
</comment>
<dbReference type="InterPro" id="IPR005467">
    <property type="entry name" value="His_kinase_dom"/>
</dbReference>
<keyword evidence="5" id="KW-0808">Transferase</keyword>
<dbReference type="InterPro" id="IPR003594">
    <property type="entry name" value="HATPase_dom"/>
</dbReference>
<dbReference type="PANTHER" id="PTHR45453">
    <property type="entry name" value="PHOSPHATE REGULON SENSOR PROTEIN PHOR"/>
    <property type="match status" value="1"/>
</dbReference>
<comment type="subcellular location">
    <subcellularLocation>
        <location evidence="2">Membrane</location>
    </subcellularLocation>
</comment>
<name>U2N881_9CLOT</name>
<evidence type="ECO:0000313" key="10">
    <source>
        <dbReference type="EMBL" id="ERK31727.1"/>
    </source>
</evidence>
<evidence type="ECO:0000256" key="5">
    <source>
        <dbReference type="ARBA" id="ARBA00022679"/>
    </source>
</evidence>
<evidence type="ECO:0000256" key="1">
    <source>
        <dbReference type="ARBA" id="ARBA00000085"/>
    </source>
</evidence>
<dbReference type="Gene3D" id="3.30.565.10">
    <property type="entry name" value="Histidine kinase-like ATPase, C-terminal domain"/>
    <property type="match status" value="1"/>
</dbReference>
<dbReference type="GO" id="GO:0004721">
    <property type="term" value="F:phosphoprotein phosphatase activity"/>
    <property type="evidence" value="ECO:0007669"/>
    <property type="project" value="TreeGrafter"/>
</dbReference>
<comment type="caution">
    <text evidence="10">The sequence shown here is derived from an EMBL/GenBank/DDBJ whole genome shotgun (WGS) entry which is preliminary data.</text>
</comment>
<dbReference type="SMART" id="SM00388">
    <property type="entry name" value="HisKA"/>
    <property type="match status" value="1"/>
</dbReference>
<dbReference type="PATRIC" id="fig|1294142.3.peg.665"/>
<dbReference type="InterPro" id="IPR003661">
    <property type="entry name" value="HisK_dim/P_dom"/>
</dbReference>
<dbReference type="SMART" id="SM00387">
    <property type="entry name" value="HATPase_c"/>
    <property type="match status" value="1"/>
</dbReference>
<keyword evidence="4" id="KW-0597">Phosphoprotein</keyword>
<dbReference type="Pfam" id="PF00512">
    <property type="entry name" value="HisKA"/>
    <property type="match status" value="1"/>
</dbReference>
<dbReference type="RefSeq" id="WP_021800728.1">
    <property type="nucleotide sequence ID" value="NZ_KI273145.1"/>
</dbReference>
<gene>
    <name evidence="10" type="ORF">CINTURNW_0677</name>
</gene>
<keyword evidence="8" id="KW-1133">Transmembrane helix</keyword>
<evidence type="ECO:0000256" key="6">
    <source>
        <dbReference type="ARBA" id="ARBA00022777"/>
    </source>
</evidence>
<keyword evidence="7" id="KW-0902">Two-component regulatory system</keyword>
<dbReference type="InterPro" id="IPR036097">
    <property type="entry name" value="HisK_dim/P_sf"/>
</dbReference>
<sequence>MKENQTKRTIYVRTFSSLFTAYLILMIGFSIFLINKEKKLQELQFNSLALQINHTANNIIRDNITDFPKLKRKMIGSLSFYANSGTEIGIFTSNYNLIFNTNENWLCSYTESIEGNTHYTGYASLNPYDWFSDEDISELENYLSSEPKVEKVGDLSGYVLDIDGFWLKDEMIIPDRINVTAMYTTKLNEDNNTVSSSSGSTVSKIFLATNNKATEDLPYFKIGSIHPRYKKQKDYTELRNLASNRDKLEKTVKKSVGISIEKIGLFTYQYYYPVPYQNTVKSLTFNNKSFSNENYYSEYWTVCATEVNLLSLTYPTLIFVWISCIVTFFIAALIISTQTYKLYKRRENLEKYRIETTNALAHDLKTPLSIISGYAENLIENVHTEKKDYYAANIQANVKRMDKIVLGMIELSKLESDSFKIKYEDVSLSEVCDKLINHYGPICDEKQIVINMEGDEVIKADFALMERVINNFFVNALEHTPNGGAINITINEDILEFYNSGSHIPEKDLTEIWKPYKKVDASRSNTKGTGLGLSISSKILELYNFSYGAKNYDNGVIFWFKW</sequence>
<feature type="domain" description="Histidine kinase" evidence="9">
    <location>
        <begin position="359"/>
        <end position="562"/>
    </location>
</feature>
<dbReference type="CDD" id="cd00082">
    <property type="entry name" value="HisKA"/>
    <property type="match status" value="1"/>
</dbReference>
<dbReference type="EMBL" id="APJA01000009">
    <property type="protein sequence ID" value="ERK31727.1"/>
    <property type="molecule type" value="Genomic_DNA"/>
</dbReference>
<feature type="transmembrane region" description="Helical" evidence="8">
    <location>
        <begin position="12"/>
        <end position="34"/>
    </location>
</feature>
<evidence type="ECO:0000259" key="9">
    <source>
        <dbReference type="PROSITE" id="PS50109"/>
    </source>
</evidence>
<dbReference type="GO" id="GO:0000155">
    <property type="term" value="F:phosphorelay sensor kinase activity"/>
    <property type="evidence" value="ECO:0007669"/>
    <property type="project" value="InterPro"/>
</dbReference>
<dbReference type="Proteomes" id="UP000016721">
    <property type="component" value="Unassembled WGS sequence"/>
</dbReference>
<dbReference type="AlphaFoldDB" id="U2N881"/>
<dbReference type="EC" id="2.7.13.3" evidence="3"/>
<evidence type="ECO:0000256" key="3">
    <source>
        <dbReference type="ARBA" id="ARBA00012438"/>
    </source>
</evidence>
<dbReference type="SUPFAM" id="SSF47384">
    <property type="entry name" value="Homodimeric domain of signal transducing histidine kinase"/>
    <property type="match status" value="1"/>
</dbReference>
<dbReference type="InterPro" id="IPR050351">
    <property type="entry name" value="BphY/WalK/GraS-like"/>
</dbReference>
<keyword evidence="6 10" id="KW-0418">Kinase</keyword>
<dbReference type="Pfam" id="PF02518">
    <property type="entry name" value="HATPase_c"/>
    <property type="match status" value="1"/>
</dbReference>
<evidence type="ECO:0000256" key="4">
    <source>
        <dbReference type="ARBA" id="ARBA00022553"/>
    </source>
</evidence>
<proteinExistence type="predicted"/>
<dbReference type="SUPFAM" id="SSF55874">
    <property type="entry name" value="ATPase domain of HSP90 chaperone/DNA topoisomerase II/histidine kinase"/>
    <property type="match status" value="1"/>
</dbReference>
<dbReference type="STRING" id="1294142.CINTURNW_0677"/>
<dbReference type="GO" id="GO:0016036">
    <property type="term" value="P:cellular response to phosphate starvation"/>
    <property type="evidence" value="ECO:0007669"/>
    <property type="project" value="TreeGrafter"/>
</dbReference>
<keyword evidence="8" id="KW-0472">Membrane</keyword>
<dbReference type="PROSITE" id="PS50109">
    <property type="entry name" value="HIS_KIN"/>
    <property type="match status" value="1"/>
</dbReference>
<evidence type="ECO:0000256" key="2">
    <source>
        <dbReference type="ARBA" id="ARBA00004370"/>
    </source>
</evidence>
<keyword evidence="8" id="KW-0812">Transmembrane</keyword>
<dbReference type="eggNOG" id="COG2205">
    <property type="taxonomic scope" value="Bacteria"/>
</dbReference>
<reference evidence="10 11" key="1">
    <citation type="journal article" date="2013" name="Genome Announc.">
        <title>Draft Genome Sequence of the Hydrogen- and Ethanol-Producing Bacterium Clostridium intestinale Strain URNW.</title>
        <authorList>
            <person name="Lal S."/>
            <person name="Ramachandran U."/>
            <person name="Zhang X."/>
            <person name="Sparling R."/>
            <person name="Levin D.B."/>
        </authorList>
    </citation>
    <scope>NUCLEOTIDE SEQUENCE [LARGE SCALE GENOMIC DNA]</scope>
    <source>
        <strain evidence="10 11">URNW</strain>
    </source>
</reference>
<dbReference type="OrthoDB" id="9762826at2"/>
<feature type="transmembrane region" description="Helical" evidence="8">
    <location>
        <begin position="312"/>
        <end position="336"/>
    </location>
</feature>
<dbReference type="Gene3D" id="1.10.287.130">
    <property type="match status" value="1"/>
</dbReference>
<dbReference type="PANTHER" id="PTHR45453:SF1">
    <property type="entry name" value="PHOSPHATE REGULON SENSOR PROTEIN PHOR"/>
    <property type="match status" value="1"/>
</dbReference>
<dbReference type="InterPro" id="IPR036890">
    <property type="entry name" value="HATPase_C_sf"/>
</dbReference>
<dbReference type="HOGENOM" id="CLU_480400_0_0_9"/>
<organism evidence="10 11">
    <name type="scientific">Clostridium intestinale URNW</name>
    <dbReference type="NCBI Taxonomy" id="1294142"/>
    <lineage>
        <taxon>Bacteria</taxon>
        <taxon>Bacillati</taxon>
        <taxon>Bacillota</taxon>
        <taxon>Clostridia</taxon>
        <taxon>Eubacteriales</taxon>
        <taxon>Clostridiaceae</taxon>
        <taxon>Clostridium</taxon>
    </lineage>
</organism>
<accession>U2N881</accession>
<evidence type="ECO:0000256" key="8">
    <source>
        <dbReference type="SAM" id="Phobius"/>
    </source>
</evidence>
<evidence type="ECO:0000256" key="7">
    <source>
        <dbReference type="ARBA" id="ARBA00023012"/>
    </source>
</evidence>
<evidence type="ECO:0000313" key="11">
    <source>
        <dbReference type="Proteomes" id="UP000016721"/>
    </source>
</evidence>
<protein>
    <recommendedName>
        <fullName evidence="3">histidine kinase</fullName>
        <ecNumber evidence="3">2.7.13.3</ecNumber>
    </recommendedName>
</protein>